<feature type="region of interest" description="Disordered" evidence="1">
    <location>
        <begin position="1"/>
        <end position="33"/>
    </location>
</feature>
<feature type="compositionally biased region" description="Basic and acidic residues" evidence="1">
    <location>
        <begin position="1"/>
        <end position="10"/>
    </location>
</feature>
<name>A0A4Z2F9D2_9TELE</name>
<reference evidence="2 3" key="1">
    <citation type="submission" date="2019-03" db="EMBL/GenBank/DDBJ databases">
        <title>First draft genome of Liparis tanakae, snailfish: a comprehensive survey of snailfish specific genes.</title>
        <authorList>
            <person name="Kim W."/>
            <person name="Song I."/>
            <person name="Jeong J.-H."/>
            <person name="Kim D."/>
            <person name="Kim S."/>
            <person name="Ryu S."/>
            <person name="Song J.Y."/>
            <person name="Lee S.K."/>
        </authorList>
    </citation>
    <scope>NUCLEOTIDE SEQUENCE [LARGE SCALE GENOMIC DNA]</scope>
    <source>
        <tissue evidence="2">Muscle</tissue>
    </source>
</reference>
<evidence type="ECO:0000256" key="1">
    <source>
        <dbReference type="SAM" id="MobiDB-lite"/>
    </source>
</evidence>
<evidence type="ECO:0000313" key="2">
    <source>
        <dbReference type="EMBL" id="TNN37799.1"/>
    </source>
</evidence>
<gene>
    <name evidence="2" type="ORF">EYF80_052031</name>
</gene>
<sequence>MSTSKYELRRSSLRHASRTNRKAAAPEISPKSNAAPAVSLWMKGPSCLMFLTLPVTIISSWMM</sequence>
<evidence type="ECO:0000313" key="3">
    <source>
        <dbReference type="Proteomes" id="UP000314294"/>
    </source>
</evidence>
<dbReference type="EMBL" id="SRLO01001439">
    <property type="protein sequence ID" value="TNN37799.1"/>
    <property type="molecule type" value="Genomic_DNA"/>
</dbReference>
<keyword evidence="3" id="KW-1185">Reference proteome</keyword>
<comment type="caution">
    <text evidence="2">The sequence shown here is derived from an EMBL/GenBank/DDBJ whole genome shotgun (WGS) entry which is preliminary data.</text>
</comment>
<proteinExistence type="predicted"/>
<dbReference type="AlphaFoldDB" id="A0A4Z2F9D2"/>
<dbReference type="Proteomes" id="UP000314294">
    <property type="component" value="Unassembled WGS sequence"/>
</dbReference>
<organism evidence="2 3">
    <name type="scientific">Liparis tanakae</name>
    <name type="common">Tanaka's snailfish</name>
    <dbReference type="NCBI Taxonomy" id="230148"/>
    <lineage>
        <taxon>Eukaryota</taxon>
        <taxon>Metazoa</taxon>
        <taxon>Chordata</taxon>
        <taxon>Craniata</taxon>
        <taxon>Vertebrata</taxon>
        <taxon>Euteleostomi</taxon>
        <taxon>Actinopterygii</taxon>
        <taxon>Neopterygii</taxon>
        <taxon>Teleostei</taxon>
        <taxon>Neoteleostei</taxon>
        <taxon>Acanthomorphata</taxon>
        <taxon>Eupercaria</taxon>
        <taxon>Perciformes</taxon>
        <taxon>Cottioidei</taxon>
        <taxon>Cottales</taxon>
        <taxon>Liparidae</taxon>
        <taxon>Liparis</taxon>
    </lineage>
</organism>
<protein>
    <submittedName>
        <fullName evidence="2">Uncharacterized protein</fullName>
    </submittedName>
</protein>
<accession>A0A4Z2F9D2</accession>
<feature type="compositionally biased region" description="Basic residues" evidence="1">
    <location>
        <begin position="11"/>
        <end position="21"/>
    </location>
</feature>